<dbReference type="InterPro" id="IPR021359">
    <property type="entry name" value="DUF2812"/>
</dbReference>
<reference evidence="2" key="2">
    <citation type="submission" date="2020-09" db="EMBL/GenBank/DDBJ databases">
        <authorList>
            <person name="Sun Q."/>
            <person name="Zhou Y."/>
        </authorList>
    </citation>
    <scope>NUCLEOTIDE SEQUENCE</scope>
    <source>
        <strain evidence="2">CGMCC 1.12698</strain>
    </source>
</reference>
<sequence>MKKVYKPLWSFDLLKTEQWLSDMALQGFHLVTFNRLSRCFYFEESVPKRVTYRIGFEKRNNIWPSTLLNEGWEKIVQRGGWYIAVNERPIDTIRMFPERESIVKRNQIIKYAFTGLFAYLVFLIISLSFGLIAHISGAPNVQESPYWAITYAAFFIAILLALFIHRCMKKINSNHYVMMPIHTTQHNSLPSTTRKQPTGEIITKIKFGWIHSPDKLEKWLEKMETNGFHLYRVGTFGITFYFVKDTPRTIRYCVDYQTFCNHTYTQIHEDAGWKQLFSSSASIDKWTIWSCEYADNEATPQMYYDKSEHLKQAKKVAIRHSTWPIPFITIMLFNMYSSFNVMLRDETYSISPLSISLPIIAILLFSLFIAKGWLYVLRLKKQHQN</sequence>
<feature type="transmembrane region" description="Helical" evidence="1">
    <location>
        <begin position="145"/>
        <end position="164"/>
    </location>
</feature>
<gene>
    <name evidence="2" type="ORF">GCM10007140_11030</name>
</gene>
<comment type="caution">
    <text evidence="2">The sequence shown here is derived from an EMBL/GenBank/DDBJ whole genome shotgun (WGS) entry which is preliminary data.</text>
</comment>
<dbReference type="EMBL" id="BMFK01000001">
    <property type="protein sequence ID" value="GGE62560.1"/>
    <property type="molecule type" value="Genomic_DNA"/>
</dbReference>
<evidence type="ECO:0008006" key="4">
    <source>
        <dbReference type="Google" id="ProtNLM"/>
    </source>
</evidence>
<organism evidence="2 3">
    <name type="scientific">Priestia taiwanensis</name>
    <dbReference type="NCBI Taxonomy" id="1347902"/>
    <lineage>
        <taxon>Bacteria</taxon>
        <taxon>Bacillati</taxon>
        <taxon>Bacillota</taxon>
        <taxon>Bacilli</taxon>
        <taxon>Bacillales</taxon>
        <taxon>Bacillaceae</taxon>
        <taxon>Priestia</taxon>
    </lineage>
</organism>
<accession>A0A917ANP3</accession>
<reference evidence="2" key="1">
    <citation type="journal article" date="2014" name="Int. J. Syst. Evol. Microbiol.">
        <title>Complete genome sequence of Corynebacterium casei LMG S-19264T (=DSM 44701T), isolated from a smear-ripened cheese.</title>
        <authorList>
            <consortium name="US DOE Joint Genome Institute (JGI-PGF)"/>
            <person name="Walter F."/>
            <person name="Albersmeier A."/>
            <person name="Kalinowski J."/>
            <person name="Ruckert C."/>
        </authorList>
    </citation>
    <scope>NUCLEOTIDE SEQUENCE</scope>
    <source>
        <strain evidence="2">CGMCC 1.12698</strain>
    </source>
</reference>
<dbReference type="AlphaFoldDB" id="A0A917ANP3"/>
<keyword evidence="1" id="KW-0812">Transmembrane</keyword>
<feature type="transmembrane region" description="Helical" evidence="1">
    <location>
        <begin position="355"/>
        <end position="377"/>
    </location>
</feature>
<protein>
    <recommendedName>
        <fullName evidence="4">DUF2812 domain-containing protein</fullName>
    </recommendedName>
</protein>
<feature type="transmembrane region" description="Helical" evidence="1">
    <location>
        <begin position="111"/>
        <end position="133"/>
    </location>
</feature>
<keyword evidence="1" id="KW-1133">Transmembrane helix</keyword>
<dbReference type="RefSeq" id="WP_188387399.1">
    <property type="nucleotide sequence ID" value="NZ_BMFK01000001.1"/>
</dbReference>
<evidence type="ECO:0000313" key="2">
    <source>
        <dbReference type="EMBL" id="GGE62560.1"/>
    </source>
</evidence>
<proteinExistence type="predicted"/>
<dbReference type="Pfam" id="PF11193">
    <property type="entry name" value="DUF2812"/>
    <property type="match status" value="2"/>
</dbReference>
<name>A0A917ANP3_9BACI</name>
<feature type="transmembrane region" description="Helical" evidence="1">
    <location>
        <begin position="323"/>
        <end position="343"/>
    </location>
</feature>
<dbReference type="Proteomes" id="UP000605259">
    <property type="component" value="Unassembled WGS sequence"/>
</dbReference>
<keyword evidence="3" id="KW-1185">Reference proteome</keyword>
<keyword evidence="1" id="KW-0472">Membrane</keyword>
<evidence type="ECO:0000313" key="3">
    <source>
        <dbReference type="Proteomes" id="UP000605259"/>
    </source>
</evidence>
<evidence type="ECO:0000256" key="1">
    <source>
        <dbReference type="SAM" id="Phobius"/>
    </source>
</evidence>